<dbReference type="SMART" id="SM00353">
    <property type="entry name" value="HLH"/>
    <property type="match status" value="1"/>
</dbReference>
<dbReference type="InterPro" id="IPR054502">
    <property type="entry name" value="bHLH-TF_ACT-like_plant"/>
</dbReference>
<dbReference type="SUPFAM" id="SSF47459">
    <property type="entry name" value="HLH, helix-loop-helix DNA-binding domain"/>
    <property type="match status" value="1"/>
</dbReference>
<dbReference type="InterPro" id="IPR025610">
    <property type="entry name" value="MYC/MYB_N"/>
</dbReference>
<comment type="caution">
    <text evidence="8">The sequence shown here is derived from an EMBL/GenBank/DDBJ whole genome shotgun (WGS) entry which is preliminary data.</text>
</comment>
<dbReference type="PROSITE" id="PS50888">
    <property type="entry name" value="BHLH"/>
    <property type="match status" value="1"/>
</dbReference>
<evidence type="ECO:0000256" key="5">
    <source>
        <dbReference type="ARBA" id="ARBA00023242"/>
    </source>
</evidence>
<dbReference type="InterPro" id="IPR051358">
    <property type="entry name" value="TF_AMS/ICE1/BHLH6-like"/>
</dbReference>
<accession>A0ABQ7E4P8</accession>
<protein>
    <recommendedName>
        <fullName evidence="7">BHLH domain-containing protein</fullName>
    </recommendedName>
</protein>
<dbReference type="PANTHER" id="PTHR31945:SF11">
    <property type="entry name" value="TRANSCRIPTION FACTOR ABORTED MICROSPORES"/>
    <property type="match status" value="1"/>
</dbReference>
<dbReference type="Pfam" id="PF00010">
    <property type="entry name" value="HLH"/>
    <property type="match status" value="1"/>
</dbReference>
<reference evidence="8 9" key="1">
    <citation type="journal article" date="2020" name="BMC Genomics">
        <title>Intraspecific diversification of the crop wild relative Brassica cretica Lam. using demographic model selection.</title>
        <authorList>
            <person name="Kioukis A."/>
            <person name="Michalopoulou V.A."/>
            <person name="Briers L."/>
            <person name="Pirintsos S."/>
            <person name="Studholme D.J."/>
            <person name="Pavlidis P."/>
            <person name="Sarris P.F."/>
        </authorList>
    </citation>
    <scope>NUCLEOTIDE SEQUENCE [LARGE SCALE GENOMIC DNA]</scope>
    <source>
        <strain evidence="9">cv. PFS-1207/04</strain>
    </source>
</reference>
<evidence type="ECO:0000256" key="4">
    <source>
        <dbReference type="ARBA" id="ARBA00023163"/>
    </source>
</evidence>
<feature type="domain" description="BHLH" evidence="7">
    <location>
        <begin position="306"/>
        <end position="380"/>
    </location>
</feature>
<feature type="compositionally biased region" description="Basic residues" evidence="6">
    <location>
        <begin position="577"/>
        <end position="590"/>
    </location>
</feature>
<dbReference type="EMBL" id="QGKV02000299">
    <property type="protein sequence ID" value="KAF3592203.1"/>
    <property type="molecule type" value="Genomic_DNA"/>
</dbReference>
<dbReference type="PANTHER" id="PTHR31945">
    <property type="entry name" value="TRANSCRIPTION FACTOR SCREAM2-RELATED"/>
    <property type="match status" value="1"/>
</dbReference>
<keyword evidence="4" id="KW-0804">Transcription</keyword>
<sequence>MESTMQNLLEKLRPLVGARAWDYCVLWRLNEDQRFVKWIGCCCGGTQLIEENGTEEFSIEGCRDVMFHHPRTKSCEFLDHLPSSIPLDSGIYAETLLTNQTGWLSESSEPGFMQETICTRVLIPIPGGLVELFATRHVAEDQNVVDFVMGNCNMLMDETVTINMMVADEVESKPYGMLCGDIHQKGSKDEEMMNLPSPYDISTDQMRVNFLPQMSEYEAQQHLKVKSDYHHQDLGYLPENGSKEMMGMNPFSTEDGMSVMGEPSLLVNEQQIANDKEMNENGTGSDCSDQIDDEDDPKYKKKTGKHSQAKNLLAERRRRKKLNDRLYALRSLVPRITKVICICDFTLKGFVSFSETSFFVAWKLDRASILGDAINYVKELQIEAKELQDELEENSETEDGANRQRGGVSLNGTVVTGFHPGISCNSNVPNLKQDVDIENANDKGQEMEPQVDVAQLDGREFFVKVICEYKPGGFTRLMEALDSLGLEVTNANTTRFLSLVSNVFKVEKTDSEMVPAEHVRNSLLEITRNTSRGWHDDQMATGSIQNEKNEVDYQHYDDHHHHSGHHHLNDHQMNHSAQHHHHHQHINHYQ</sequence>
<evidence type="ECO:0000256" key="3">
    <source>
        <dbReference type="ARBA" id="ARBA00023125"/>
    </source>
</evidence>
<keyword evidence="9" id="KW-1185">Reference proteome</keyword>
<keyword evidence="2" id="KW-0805">Transcription regulation</keyword>
<feature type="region of interest" description="Disordered" evidence="6">
    <location>
        <begin position="276"/>
        <end position="315"/>
    </location>
</feature>
<dbReference type="Gene3D" id="4.10.280.10">
    <property type="entry name" value="Helix-loop-helix DNA-binding domain"/>
    <property type="match status" value="1"/>
</dbReference>
<feature type="region of interest" description="Disordered" evidence="6">
    <location>
        <begin position="557"/>
        <end position="590"/>
    </location>
</feature>
<dbReference type="Pfam" id="PF22754">
    <property type="entry name" value="bHLH-TF_ACT-like_plant"/>
    <property type="match status" value="1"/>
</dbReference>
<keyword evidence="3" id="KW-0238">DNA-binding</keyword>
<organism evidence="8 9">
    <name type="scientific">Brassica cretica</name>
    <name type="common">Mustard</name>
    <dbReference type="NCBI Taxonomy" id="69181"/>
    <lineage>
        <taxon>Eukaryota</taxon>
        <taxon>Viridiplantae</taxon>
        <taxon>Streptophyta</taxon>
        <taxon>Embryophyta</taxon>
        <taxon>Tracheophyta</taxon>
        <taxon>Spermatophyta</taxon>
        <taxon>Magnoliopsida</taxon>
        <taxon>eudicotyledons</taxon>
        <taxon>Gunneridae</taxon>
        <taxon>Pentapetalae</taxon>
        <taxon>rosids</taxon>
        <taxon>malvids</taxon>
        <taxon>Brassicales</taxon>
        <taxon>Brassicaceae</taxon>
        <taxon>Brassiceae</taxon>
        <taxon>Brassica</taxon>
    </lineage>
</organism>
<dbReference type="Proteomes" id="UP000266723">
    <property type="component" value="Unassembled WGS sequence"/>
</dbReference>
<evidence type="ECO:0000259" key="7">
    <source>
        <dbReference type="PROSITE" id="PS50888"/>
    </source>
</evidence>
<evidence type="ECO:0000256" key="2">
    <source>
        <dbReference type="ARBA" id="ARBA00023015"/>
    </source>
</evidence>
<proteinExistence type="predicted"/>
<feature type="compositionally biased region" description="Basic residues" evidence="6">
    <location>
        <begin position="299"/>
        <end position="308"/>
    </location>
</feature>
<evidence type="ECO:0000256" key="1">
    <source>
        <dbReference type="ARBA" id="ARBA00004123"/>
    </source>
</evidence>
<feature type="non-terminal residue" evidence="8">
    <location>
        <position position="590"/>
    </location>
</feature>
<comment type="subcellular location">
    <subcellularLocation>
        <location evidence="1">Nucleus</location>
    </subcellularLocation>
</comment>
<evidence type="ECO:0000313" key="9">
    <source>
        <dbReference type="Proteomes" id="UP000266723"/>
    </source>
</evidence>
<gene>
    <name evidence="8" type="ORF">DY000_02021153</name>
</gene>
<feature type="compositionally biased region" description="Acidic residues" evidence="6">
    <location>
        <begin position="389"/>
        <end position="399"/>
    </location>
</feature>
<feature type="region of interest" description="Disordered" evidence="6">
    <location>
        <begin position="389"/>
        <end position="408"/>
    </location>
</feature>
<keyword evidence="5" id="KW-0539">Nucleus</keyword>
<evidence type="ECO:0000313" key="8">
    <source>
        <dbReference type="EMBL" id="KAF3592203.1"/>
    </source>
</evidence>
<evidence type="ECO:0000256" key="6">
    <source>
        <dbReference type="SAM" id="MobiDB-lite"/>
    </source>
</evidence>
<dbReference type="InterPro" id="IPR036638">
    <property type="entry name" value="HLH_DNA-bd_sf"/>
</dbReference>
<dbReference type="CDD" id="cd11443">
    <property type="entry name" value="bHLH_AtAMS_like"/>
    <property type="match status" value="1"/>
</dbReference>
<dbReference type="Pfam" id="PF14215">
    <property type="entry name" value="bHLH-MYC_N"/>
    <property type="match status" value="1"/>
</dbReference>
<name>A0ABQ7E4P8_BRACR</name>
<dbReference type="InterPro" id="IPR011598">
    <property type="entry name" value="bHLH_dom"/>
</dbReference>